<reference evidence="4" key="2">
    <citation type="journal article" date="2024" name="Nature">
        <title>Anoxygenic phototroph of the Chloroflexota uses a type I reaction centre.</title>
        <authorList>
            <person name="Tsuji J.M."/>
            <person name="Shaw N.A."/>
            <person name="Nagashima S."/>
            <person name="Venkiteswaran J.J."/>
            <person name="Schiff S.L."/>
            <person name="Watanabe T."/>
            <person name="Fukui M."/>
            <person name="Hanada S."/>
            <person name="Tank M."/>
            <person name="Neufeld J.D."/>
        </authorList>
    </citation>
    <scope>NUCLEOTIDE SEQUENCE</scope>
    <source>
        <strain evidence="4">L227-S17</strain>
    </source>
</reference>
<dbReference type="CDD" id="cd02042">
    <property type="entry name" value="ParAB_family"/>
    <property type="match status" value="1"/>
</dbReference>
<dbReference type="PIRSF" id="PIRSF009320">
    <property type="entry name" value="Nuc_binding_HP_1000"/>
    <property type="match status" value="1"/>
</dbReference>
<proteinExistence type="inferred from homology"/>
<dbReference type="InterPro" id="IPR027417">
    <property type="entry name" value="P-loop_NTPase"/>
</dbReference>
<dbReference type="SUPFAM" id="SSF52540">
    <property type="entry name" value="P-loop containing nucleoside triphosphate hydrolases"/>
    <property type="match status" value="1"/>
</dbReference>
<dbReference type="FunFam" id="3.40.50.300:FF:000285">
    <property type="entry name" value="Sporulation initiation inhibitor Soj"/>
    <property type="match status" value="1"/>
</dbReference>
<evidence type="ECO:0000313" key="5">
    <source>
        <dbReference type="Proteomes" id="UP000521676"/>
    </source>
</evidence>
<gene>
    <name evidence="3" type="ORF">HXX08_09455</name>
    <name evidence="4" type="ORF">OZ401_001235</name>
</gene>
<dbReference type="EMBL" id="CP128399">
    <property type="protein sequence ID" value="WJW65470.1"/>
    <property type="molecule type" value="Genomic_DNA"/>
</dbReference>
<organism evidence="3 5">
    <name type="scientific">Candidatus Chlorohelix allophototropha</name>
    <dbReference type="NCBI Taxonomy" id="3003348"/>
    <lineage>
        <taxon>Bacteria</taxon>
        <taxon>Bacillati</taxon>
        <taxon>Chloroflexota</taxon>
        <taxon>Chloroflexia</taxon>
        <taxon>Candidatus Chloroheliales</taxon>
        <taxon>Candidatus Chloroheliaceae</taxon>
        <taxon>Candidatus Chlorohelix</taxon>
    </lineage>
</organism>
<protein>
    <submittedName>
        <fullName evidence="4">AAA family ATPase</fullName>
    </submittedName>
    <submittedName>
        <fullName evidence="3">ParA family protein</fullName>
    </submittedName>
</protein>
<evidence type="ECO:0000313" key="3">
    <source>
        <dbReference type="EMBL" id="NWJ46091.1"/>
    </source>
</evidence>
<name>A0A8T7M2A8_9CHLR</name>
<dbReference type="PANTHER" id="PTHR13696">
    <property type="entry name" value="P-LOOP CONTAINING NUCLEOSIDE TRIPHOSPHATE HYDROLASE"/>
    <property type="match status" value="1"/>
</dbReference>
<dbReference type="Proteomes" id="UP000521676">
    <property type="component" value="Unassembled WGS sequence"/>
</dbReference>
<evidence type="ECO:0000313" key="6">
    <source>
        <dbReference type="Proteomes" id="UP001431572"/>
    </source>
</evidence>
<evidence type="ECO:0000259" key="2">
    <source>
        <dbReference type="Pfam" id="PF13614"/>
    </source>
</evidence>
<dbReference type="EMBL" id="JACATZ010000001">
    <property type="protein sequence ID" value="NWJ46091.1"/>
    <property type="molecule type" value="Genomic_DNA"/>
</dbReference>
<reference evidence="3 5" key="1">
    <citation type="submission" date="2020-06" db="EMBL/GenBank/DDBJ databases">
        <title>Anoxygenic phototrophic Chloroflexota member uses a Type I reaction center.</title>
        <authorList>
            <person name="Tsuji J.M."/>
            <person name="Shaw N.A."/>
            <person name="Nagashima S."/>
            <person name="Venkiteswaran J."/>
            <person name="Schiff S.L."/>
            <person name="Hanada S."/>
            <person name="Tank M."/>
            <person name="Neufeld J.D."/>
        </authorList>
    </citation>
    <scope>NUCLEOTIDE SEQUENCE [LARGE SCALE GENOMIC DNA]</scope>
    <source>
        <strain evidence="3">L227-S17</strain>
    </source>
</reference>
<keyword evidence="6" id="KW-1185">Reference proteome</keyword>
<dbReference type="Proteomes" id="UP001431572">
    <property type="component" value="Chromosome 1"/>
</dbReference>
<dbReference type="InterPro" id="IPR025669">
    <property type="entry name" value="AAA_dom"/>
</dbReference>
<sequence length="261" mass="28965">MPAREAMNRCIASANQKGGVGKTTTLVNLAAEMASRDFKVLIIDTDPQEASASLRLLGSRKYNRTLVDVLQDEAKPEDTIIPVTKNLDLLPSDARLSVWELNALNEMGREFLFRRALSDFVKTYDYTFIDCPPTLGLIVTNSLMLAREIIVPVSPQELSVVGLTQFSNTVQAIRTTLNHENLRVLGYLLNNVPARGNVYTAVKNAVRKQLGTLVFKTEIPSSSVIPQAELMHQPLLAHDPRHKITELYSALAEEVIARGKR</sequence>
<dbReference type="PANTHER" id="PTHR13696:SF99">
    <property type="entry name" value="COBYRINIC ACID AC-DIAMIDE SYNTHASE"/>
    <property type="match status" value="1"/>
</dbReference>
<dbReference type="Gene3D" id="3.40.50.300">
    <property type="entry name" value="P-loop containing nucleotide triphosphate hydrolases"/>
    <property type="match status" value="1"/>
</dbReference>
<evidence type="ECO:0000256" key="1">
    <source>
        <dbReference type="ARBA" id="ARBA00006976"/>
    </source>
</evidence>
<dbReference type="Pfam" id="PF13614">
    <property type="entry name" value="AAA_31"/>
    <property type="match status" value="1"/>
</dbReference>
<feature type="domain" description="AAA" evidence="2">
    <location>
        <begin position="9"/>
        <end position="179"/>
    </location>
</feature>
<comment type="similarity">
    <text evidence="1">Belongs to the ParA family.</text>
</comment>
<accession>A0A8T7M2A8</accession>
<dbReference type="RefSeq" id="WP_341467354.1">
    <property type="nucleotide sequence ID" value="NZ_CP128399.1"/>
</dbReference>
<evidence type="ECO:0000313" key="4">
    <source>
        <dbReference type="EMBL" id="WJW65470.1"/>
    </source>
</evidence>
<dbReference type="AlphaFoldDB" id="A0A8T7M2A8"/>
<dbReference type="InterPro" id="IPR050678">
    <property type="entry name" value="DNA_Partitioning_ATPase"/>
</dbReference>